<evidence type="ECO:0000259" key="1">
    <source>
        <dbReference type="Pfam" id="PF10135"/>
    </source>
</evidence>
<dbReference type="Proteomes" id="UP000242329">
    <property type="component" value="Unassembled WGS sequence"/>
</dbReference>
<keyword evidence="3" id="KW-1185">Reference proteome</keyword>
<sequence>MKINTSSIANSPSYLKTISSSPQDKSFEQKLKAALGEKDDARLYAACQEMESVFLSKVLQAMRSTIPRSGLIDYSLALDTFEGMLFDEYAKKISQSKSTGLADLLYEQLKKR</sequence>
<proteinExistence type="predicted"/>
<dbReference type="InterPro" id="IPR019301">
    <property type="entry name" value="Flagellar_prot_FlgJ_N"/>
</dbReference>
<organism evidence="2 3">
    <name type="scientific">Thermosyntropha lipolytica DSM 11003</name>
    <dbReference type="NCBI Taxonomy" id="1123382"/>
    <lineage>
        <taxon>Bacteria</taxon>
        <taxon>Bacillati</taxon>
        <taxon>Bacillota</taxon>
        <taxon>Clostridia</taxon>
        <taxon>Eubacteriales</taxon>
        <taxon>Syntrophomonadaceae</taxon>
        <taxon>Thermosyntropha</taxon>
    </lineage>
</organism>
<dbReference type="AlphaFoldDB" id="A0A1M5K7P6"/>
<reference evidence="3" key="1">
    <citation type="submission" date="2016-11" db="EMBL/GenBank/DDBJ databases">
        <authorList>
            <person name="Varghese N."/>
            <person name="Submissions S."/>
        </authorList>
    </citation>
    <scope>NUCLEOTIDE SEQUENCE [LARGE SCALE GENOMIC DNA]</scope>
    <source>
        <strain evidence="3">DSM 11003</strain>
    </source>
</reference>
<evidence type="ECO:0000313" key="3">
    <source>
        <dbReference type="Proteomes" id="UP000242329"/>
    </source>
</evidence>
<dbReference type="EMBL" id="FQWY01000004">
    <property type="protein sequence ID" value="SHG48814.1"/>
    <property type="molecule type" value="Genomic_DNA"/>
</dbReference>
<name>A0A1M5K7P6_9FIRM</name>
<protein>
    <submittedName>
        <fullName evidence="2">Flagellar protein FlgJ</fullName>
    </submittedName>
</protein>
<keyword evidence="2" id="KW-0966">Cell projection</keyword>
<dbReference type="Pfam" id="PF10135">
    <property type="entry name" value="Rod-binding"/>
    <property type="match status" value="1"/>
</dbReference>
<accession>A0A1M5K7P6</accession>
<evidence type="ECO:0000313" key="2">
    <source>
        <dbReference type="EMBL" id="SHG48814.1"/>
    </source>
</evidence>
<dbReference type="OrthoDB" id="9796740at2"/>
<dbReference type="STRING" id="1123382.SAMN02745221_00319"/>
<dbReference type="RefSeq" id="WP_073089257.1">
    <property type="nucleotide sequence ID" value="NZ_FQWY01000004.1"/>
</dbReference>
<feature type="domain" description="Flagellar protein FlgJ N-terminal" evidence="1">
    <location>
        <begin position="61"/>
        <end position="108"/>
    </location>
</feature>
<keyword evidence="2" id="KW-0282">Flagellum</keyword>
<gene>
    <name evidence="2" type="ORF">SAMN02745221_00319</name>
</gene>
<keyword evidence="2" id="KW-0969">Cilium</keyword>